<name>A0A8T1ZV81_ARASU</name>
<gene>
    <name evidence="2" type="ORF">ISN44_As10g015070</name>
</gene>
<dbReference type="EMBL" id="JAEFBJ010000010">
    <property type="protein sequence ID" value="KAG7564752.1"/>
    <property type="molecule type" value="Genomic_DNA"/>
</dbReference>
<feature type="region of interest" description="Disordered" evidence="1">
    <location>
        <begin position="47"/>
        <end position="105"/>
    </location>
</feature>
<evidence type="ECO:0000313" key="2">
    <source>
        <dbReference type="EMBL" id="KAG7564752.1"/>
    </source>
</evidence>
<dbReference type="AlphaFoldDB" id="A0A8T1ZV81"/>
<evidence type="ECO:0000313" key="3">
    <source>
        <dbReference type="Proteomes" id="UP000694251"/>
    </source>
</evidence>
<accession>A0A8T1ZV81</accession>
<protein>
    <submittedName>
        <fullName evidence="2">Uncharacterized protein</fullName>
    </submittedName>
</protein>
<reference evidence="2 3" key="1">
    <citation type="submission" date="2020-12" db="EMBL/GenBank/DDBJ databases">
        <title>Concerted genomic and epigenomic changes stabilize Arabidopsis allopolyploids.</title>
        <authorList>
            <person name="Chen Z."/>
        </authorList>
    </citation>
    <scope>NUCLEOTIDE SEQUENCE [LARGE SCALE GENOMIC DNA]</scope>
    <source>
        <strain evidence="2">As9502</strain>
        <tissue evidence="2">Leaf</tissue>
    </source>
</reference>
<evidence type="ECO:0000256" key="1">
    <source>
        <dbReference type="SAM" id="MobiDB-lite"/>
    </source>
</evidence>
<dbReference type="Proteomes" id="UP000694251">
    <property type="component" value="Chromosome 10"/>
</dbReference>
<feature type="compositionally biased region" description="Basic and acidic residues" evidence="1">
    <location>
        <begin position="69"/>
        <end position="89"/>
    </location>
</feature>
<comment type="caution">
    <text evidence="2">The sequence shown here is derived from an EMBL/GenBank/DDBJ whole genome shotgun (WGS) entry which is preliminary data.</text>
</comment>
<sequence>MNRIWVLKAKIRRSGLGLDQFLARSRCDVACADWPITTAKRATSLLEISQPSSKKSIDAGSKPANDAKGATDAREKLADVAKGANDARWKPTNTTEKAGHCRSQV</sequence>
<keyword evidence="3" id="KW-1185">Reference proteome</keyword>
<organism evidence="2 3">
    <name type="scientific">Arabidopsis suecica</name>
    <name type="common">Swedish thale-cress</name>
    <name type="synonym">Cardaminopsis suecica</name>
    <dbReference type="NCBI Taxonomy" id="45249"/>
    <lineage>
        <taxon>Eukaryota</taxon>
        <taxon>Viridiplantae</taxon>
        <taxon>Streptophyta</taxon>
        <taxon>Embryophyta</taxon>
        <taxon>Tracheophyta</taxon>
        <taxon>Spermatophyta</taxon>
        <taxon>Magnoliopsida</taxon>
        <taxon>eudicotyledons</taxon>
        <taxon>Gunneridae</taxon>
        <taxon>Pentapetalae</taxon>
        <taxon>rosids</taxon>
        <taxon>malvids</taxon>
        <taxon>Brassicales</taxon>
        <taxon>Brassicaceae</taxon>
        <taxon>Camelineae</taxon>
        <taxon>Arabidopsis</taxon>
    </lineage>
</organism>
<proteinExistence type="predicted"/>